<dbReference type="InterPro" id="IPR013653">
    <property type="entry name" value="GCN5-like_dom"/>
</dbReference>
<comment type="caution">
    <text evidence="2">The sequence shown here is derived from an EMBL/GenBank/DDBJ whole genome shotgun (WGS) entry which is preliminary data.</text>
</comment>
<dbReference type="PROSITE" id="PS51186">
    <property type="entry name" value="GNAT"/>
    <property type="match status" value="1"/>
</dbReference>
<dbReference type="AlphaFoldDB" id="A0A4Z0H1D4"/>
<keyword evidence="2" id="KW-0808">Transferase</keyword>
<protein>
    <submittedName>
        <fullName evidence="2">GNAT family N-acetyltransferase</fullName>
    </submittedName>
</protein>
<evidence type="ECO:0000259" key="1">
    <source>
        <dbReference type="PROSITE" id="PS51186"/>
    </source>
</evidence>
<evidence type="ECO:0000313" key="2">
    <source>
        <dbReference type="EMBL" id="TGB02681.1"/>
    </source>
</evidence>
<evidence type="ECO:0000313" key="3">
    <source>
        <dbReference type="Proteomes" id="UP000297982"/>
    </source>
</evidence>
<dbReference type="SUPFAM" id="SSF55729">
    <property type="entry name" value="Acyl-CoA N-acyltransferases (Nat)"/>
    <property type="match status" value="1"/>
</dbReference>
<dbReference type="GO" id="GO:0016747">
    <property type="term" value="F:acyltransferase activity, transferring groups other than amino-acyl groups"/>
    <property type="evidence" value="ECO:0007669"/>
    <property type="project" value="InterPro"/>
</dbReference>
<organism evidence="2 3">
    <name type="scientific">Halobacillus salinus</name>
    <dbReference type="NCBI Taxonomy" id="192814"/>
    <lineage>
        <taxon>Bacteria</taxon>
        <taxon>Bacillati</taxon>
        <taxon>Bacillota</taxon>
        <taxon>Bacilli</taxon>
        <taxon>Bacillales</taxon>
        <taxon>Bacillaceae</taxon>
        <taxon>Halobacillus</taxon>
    </lineage>
</organism>
<sequence>MNIIEESNVNRFKAEVNHLLVEREAENNLPLGLLRGMDQEESSLAPYLLYIKEAGKTTCMTMRTPPHLWILPSISTASKAGIEHLVQYLLDHEYDIPGVLGEEQAVEWFIEACHSKGNLEPNLHMRQGIYKLEKLATPPDREGNFVRAEKSDLALAKKWFLQYGKEVGEAHIEEQASDLATDMIEKEKMFFWTVNGIPVSMACRARETLNGATINAVFTPDEHKRKGYGSLVTYHLSKYLLEKGFLFCSLYTDMDNATSNSIYQKIGYRWVGNSIVYHLHSRKT</sequence>
<dbReference type="Pfam" id="PF08445">
    <property type="entry name" value="FR47"/>
    <property type="match status" value="1"/>
</dbReference>
<dbReference type="InterPro" id="IPR000182">
    <property type="entry name" value="GNAT_dom"/>
</dbReference>
<dbReference type="STRING" id="192814.GCA_900166575_02993"/>
<feature type="domain" description="N-acetyltransferase" evidence="1">
    <location>
        <begin position="143"/>
        <end position="284"/>
    </location>
</feature>
<proteinExistence type="predicted"/>
<dbReference type="RefSeq" id="WP_135327651.1">
    <property type="nucleotide sequence ID" value="NZ_SRJC01000002.1"/>
</dbReference>
<reference evidence="2 3" key="1">
    <citation type="journal article" date="2003" name="Int. J. Syst. Evol. Microbiol.">
        <title>Halobacillus salinus sp. nov., isolated from a salt lake on the coast of the East Sea in Korea.</title>
        <authorList>
            <person name="Yoon J.H."/>
            <person name="Kang K.H."/>
            <person name="Park Y.H."/>
        </authorList>
    </citation>
    <scope>NUCLEOTIDE SEQUENCE [LARGE SCALE GENOMIC DNA]</scope>
    <source>
        <strain evidence="2 3">HSL-3</strain>
    </source>
</reference>
<name>A0A4Z0H1D4_9BACI</name>
<keyword evidence="3" id="KW-1185">Reference proteome</keyword>
<dbReference type="Proteomes" id="UP000297982">
    <property type="component" value="Unassembled WGS sequence"/>
</dbReference>
<gene>
    <name evidence="2" type="ORF">E4663_10990</name>
</gene>
<dbReference type="InterPro" id="IPR016181">
    <property type="entry name" value="Acyl_CoA_acyltransferase"/>
</dbReference>
<accession>A0A4Z0H1D4</accession>
<dbReference type="Gene3D" id="3.40.630.30">
    <property type="match status" value="1"/>
</dbReference>
<dbReference type="EMBL" id="SRJC01000002">
    <property type="protein sequence ID" value="TGB02681.1"/>
    <property type="molecule type" value="Genomic_DNA"/>
</dbReference>